<feature type="compositionally biased region" description="Gly residues" evidence="1">
    <location>
        <begin position="149"/>
        <end position="166"/>
    </location>
</feature>
<protein>
    <submittedName>
        <fullName evidence="2">Uncharacterized protein</fullName>
    </submittedName>
</protein>
<dbReference type="Ensembl" id="ENSMMOT00000027952.1">
    <property type="protein sequence ID" value="ENSMMOP00000027483.1"/>
    <property type="gene ID" value="ENSMMOG00000020794.1"/>
</dbReference>
<dbReference type="STRING" id="94237.ENSMMOP00000027483"/>
<name>A0A3Q3X8R9_MOLML</name>
<reference evidence="2" key="2">
    <citation type="submission" date="2025-09" db="UniProtKB">
        <authorList>
            <consortium name="Ensembl"/>
        </authorList>
    </citation>
    <scope>IDENTIFICATION</scope>
</reference>
<feature type="region of interest" description="Disordered" evidence="1">
    <location>
        <begin position="236"/>
        <end position="263"/>
    </location>
</feature>
<feature type="compositionally biased region" description="Basic and acidic residues" evidence="1">
    <location>
        <begin position="243"/>
        <end position="263"/>
    </location>
</feature>
<evidence type="ECO:0000313" key="2">
    <source>
        <dbReference type="Ensembl" id="ENSMMOP00000027483.1"/>
    </source>
</evidence>
<feature type="region of interest" description="Disordered" evidence="1">
    <location>
        <begin position="75"/>
        <end position="174"/>
    </location>
</feature>
<accession>A0A3Q3X8R9</accession>
<feature type="compositionally biased region" description="Low complexity" evidence="1">
    <location>
        <begin position="114"/>
        <end position="125"/>
    </location>
</feature>
<dbReference type="AlphaFoldDB" id="A0A3Q3X8R9"/>
<reference evidence="2" key="1">
    <citation type="submission" date="2025-08" db="UniProtKB">
        <authorList>
            <consortium name="Ensembl"/>
        </authorList>
    </citation>
    <scope>IDENTIFICATION</scope>
</reference>
<feature type="compositionally biased region" description="Pro residues" evidence="1">
    <location>
        <begin position="126"/>
        <end position="142"/>
    </location>
</feature>
<evidence type="ECO:0000313" key="3">
    <source>
        <dbReference type="Proteomes" id="UP000261620"/>
    </source>
</evidence>
<evidence type="ECO:0000256" key="1">
    <source>
        <dbReference type="SAM" id="MobiDB-lite"/>
    </source>
</evidence>
<keyword evidence="3" id="KW-1185">Reference proteome</keyword>
<proteinExistence type="predicted"/>
<dbReference type="Proteomes" id="UP000261620">
    <property type="component" value="Unplaced"/>
</dbReference>
<organism evidence="2 3">
    <name type="scientific">Mola mola</name>
    <name type="common">Ocean sunfish</name>
    <name type="synonym">Tetraodon mola</name>
    <dbReference type="NCBI Taxonomy" id="94237"/>
    <lineage>
        <taxon>Eukaryota</taxon>
        <taxon>Metazoa</taxon>
        <taxon>Chordata</taxon>
        <taxon>Craniata</taxon>
        <taxon>Vertebrata</taxon>
        <taxon>Euteleostomi</taxon>
        <taxon>Actinopterygii</taxon>
        <taxon>Neopterygii</taxon>
        <taxon>Teleostei</taxon>
        <taxon>Neoteleostei</taxon>
        <taxon>Acanthomorphata</taxon>
        <taxon>Eupercaria</taxon>
        <taxon>Tetraodontiformes</taxon>
        <taxon>Molidae</taxon>
        <taxon>Mola</taxon>
    </lineage>
</organism>
<sequence length="263" mass="27663">GLNDALGAIRVLGLELIEHELTPHLNTVLVNIKERKGAAEQVVVSGILPILALSLRHKGPLTPLTAKLVAELAKGRSGRGSAPRADQHQPRTAPSRCQSHRTHVSRQPAGAFTPPRCGSPSRCRPAPFPRGGPGGGVPPGPVQPERDGSGGGGRRGVGEGGVGEAGGVRLPRRPSSHLRLRLLLRHHGARASVGGGSVRGQHRGFPALLLLLLEPPRQPTDPPLVPLLPPGKLFQPVQGHPVLGEERAQNRKSQDSHVPHVPL</sequence>